<evidence type="ECO:0000313" key="1">
    <source>
        <dbReference type="EMBL" id="MFD3263937.1"/>
    </source>
</evidence>
<comment type="caution">
    <text evidence="1">The sequence shown here is derived from an EMBL/GenBank/DDBJ whole genome shotgun (WGS) entry which is preliminary data.</text>
</comment>
<sequence>MPAINAPKVFTPGAGLTFKKSGGGGGPGGEKIEHRIGVQAPARVIWEVLADLDAWSEWNPLYTQAVGRIAIGDTLTLTLNLPGESPETIRPVITDWTPANLLHWKLSLAGGLVRSVRYLEIDELAEASCIFANGEIMGGLLGRYVAKRMGRKMYRGFAAMGEALKVRAEAQWRAESGNPTSAS</sequence>
<dbReference type="EMBL" id="JAOTJD010000012">
    <property type="protein sequence ID" value="MFD3263937.1"/>
    <property type="molecule type" value="Genomic_DNA"/>
</dbReference>
<dbReference type="PANTHER" id="PTHR36166:SF1">
    <property type="entry name" value="SRPBCC DOMAIN-CONTAINING PROTEIN"/>
    <property type="match status" value="1"/>
</dbReference>
<dbReference type="CDD" id="cd07822">
    <property type="entry name" value="SRPBCC_4"/>
    <property type="match status" value="1"/>
</dbReference>
<evidence type="ECO:0000313" key="2">
    <source>
        <dbReference type="Proteomes" id="UP001598130"/>
    </source>
</evidence>
<reference evidence="1 2" key="1">
    <citation type="submission" date="2022-09" db="EMBL/GenBank/DDBJ databases">
        <title>New species of Phenylobacterium.</title>
        <authorList>
            <person name="Mieszkin S."/>
        </authorList>
    </citation>
    <scope>NUCLEOTIDE SEQUENCE [LARGE SCALE GENOMIC DNA]</scope>
    <source>
        <strain evidence="1 2">HK31-G</strain>
    </source>
</reference>
<accession>A0ABW6CUN9</accession>
<dbReference type="SUPFAM" id="SSF55961">
    <property type="entry name" value="Bet v1-like"/>
    <property type="match status" value="1"/>
</dbReference>
<name>A0ABW6CUN9_9CAUL</name>
<proteinExistence type="predicted"/>
<dbReference type="InterPro" id="IPR023393">
    <property type="entry name" value="START-like_dom_sf"/>
</dbReference>
<gene>
    <name evidence="1" type="ORF">OCL97_08185</name>
</gene>
<protein>
    <submittedName>
        <fullName evidence="1">SRPBCC domain-containing protein</fullName>
    </submittedName>
</protein>
<dbReference type="RefSeq" id="WP_377369224.1">
    <property type="nucleotide sequence ID" value="NZ_JAOTJD010000012.1"/>
</dbReference>
<keyword evidence="2" id="KW-1185">Reference proteome</keyword>
<dbReference type="Gene3D" id="3.30.530.20">
    <property type="match status" value="1"/>
</dbReference>
<dbReference type="InterPro" id="IPR019587">
    <property type="entry name" value="Polyketide_cyclase/dehydratase"/>
</dbReference>
<dbReference type="Proteomes" id="UP001598130">
    <property type="component" value="Unassembled WGS sequence"/>
</dbReference>
<dbReference type="Pfam" id="PF10604">
    <property type="entry name" value="Polyketide_cyc2"/>
    <property type="match status" value="1"/>
</dbReference>
<organism evidence="1 2">
    <name type="scientific">Phenylobacterium ferrooxidans</name>
    <dbReference type="NCBI Taxonomy" id="2982689"/>
    <lineage>
        <taxon>Bacteria</taxon>
        <taxon>Pseudomonadati</taxon>
        <taxon>Pseudomonadota</taxon>
        <taxon>Alphaproteobacteria</taxon>
        <taxon>Caulobacterales</taxon>
        <taxon>Caulobacteraceae</taxon>
        <taxon>Phenylobacterium</taxon>
    </lineage>
</organism>
<dbReference type="PANTHER" id="PTHR36166">
    <property type="entry name" value="CHROMOSOME 9, WHOLE GENOME SHOTGUN SEQUENCE"/>
    <property type="match status" value="1"/>
</dbReference>